<keyword evidence="2" id="KW-1185">Reference proteome</keyword>
<dbReference type="AlphaFoldDB" id="A0A8T1WEY5"/>
<evidence type="ECO:0000313" key="2">
    <source>
        <dbReference type="Proteomes" id="UP000694044"/>
    </source>
</evidence>
<protein>
    <submittedName>
        <fullName evidence="1">Uncharacterized protein</fullName>
    </submittedName>
</protein>
<gene>
    <name evidence="1" type="ORF">PHYPSEUDO_008603</name>
</gene>
<sequence>MINDCSPQLCQGSVFELVKHRQATEGPRLATASALLLLLDELDDTLVLERGAAFVERPLTSDVRFDFGIYLLHVNAREDFRFTCVELQRPTGVINIPHVLISCAVDRFLGVEALNMR</sequence>
<dbReference type="Proteomes" id="UP000694044">
    <property type="component" value="Unassembled WGS sequence"/>
</dbReference>
<accession>A0A8T1WEY5</accession>
<comment type="caution">
    <text evidence="1">The sequence shown here is derived from an EMBL/GenBank/DDBJ whole genome shotgun (WGS) entry which is preliminary data.</text>
</comment>
<evidence type="ECO:0000313" key="1">
    <source>
        <dbReference type="EMBL" id="KAG7390149.1"/>
    </source>
</evidence>
<name>A0A8T1WEY5_9STRA</name>
<reference evidence="1" key="1">
    <citation type="submission" date="2021-02" db="EMBL/GenBank/DDBJ databases">
        <authorList>
            <person name="Palmer J.M."/>
        </authorList>
    </citation>
    <scope>NUCLEOTIDE SEQUENCE</scope>
    <source>
        <strain evidence="1">SCRP734</strain>
    </source>
</reference>
<organism evidence="1 2">
    <name type="scientific">Phytophthora pseudosyringae</name>
    <dbReference type="NCBI Taxonomy" id="221518"/>
    <lineage>
        <taxon>Eukaryota</taxon>
        <taxon>Sar</taxon>
        <taxon>Stramenopiles</taxon>
        <taxon>Oomycota</taxon>
        <taxon>Peronosporomycetes</taxon>
        <taxon>Peronosporales</taxon>
        <taxon>Peronosporaceae</taxon>
        <taxon>Phytophthora</taxon>
    </lineage>
</organism>
<proteinExistence type="predicted"/>
<dbReference type="EMBL" id="JAGDFM010000035">
    <property type="protein sequence ID" value="KAG7390149.1"/>
    <property type="molecule type" value="Genomic_DNA"/>
</dbReference>